<dbReference type="GO" id="GO:0008849">
    <property type="term" value="F:enterochelin esterase activity"/>
    <property type="evidence" value="ECO:0007669"/>
    <property type="project" value="InterPro"/>
</dbReference>
<reference evidence="6 7" key="1">
    <citation type="journal article" date="2020" name="G3 (Bethesda)">
        <title>CeMbio - The Caenorhabditis elegans Microbiome Resource.</title>
        <authorList>
            <person name="Dirksen P."/>
            <person name="Assie A."/>
            <person name="Zimmermann J."/>
            <person name="Zhang F."/>
            <person name="Tietje A.M."/>
            <person name="Marsh S.A."/>
            <person name="Felix M.A."/>
            <person name="Shapira M."/>
            <person name="Kaleta C."/>
            <person name="Schulenburg H."/>
            <person name="Samuel B."/>
        </authorList>
    </citation>
    <scope>NUCLEOTIDE SEQUENCE [LARGE SCALE GENOMIC DNA]</scope>
    <source>
        <strain evidence="6 7">BIGb0172</strain>
    </source>
</reference>
<accession>A0A7G5EPI5</accession>
<dbReference type="KEGG" id="cpis:HS961_22990"/>
<dbReference type="InterPro" id="IPR029058">
    <property type="entry name" value="AB_hydrolase_fold"/>
</dbReference>
<dbReference type="GO" id="GO:0006826">
    <property type="term" value="P:iron ion transport"/>
    <property type="evidence" value="ECO:0007669"/>
    <property type="project" value="InterPro"/>
</dbReference>
<dbReference type="Gene3D" id="3.40.50.1820">
    <property type="entry name" value="alpha/beta hydrolase"/>
    <property type="match status" value="1"/>
</dbReference>
<dbReference type="SUPFAM" id="SSF53474">
    <property type="entry name" value="alpha/beta-Hydrolases"/>
    <property type="match status" value="1"/>
</dbReference>
<organism evidence="6 7">
    <name type="scientific">Comamonas piscis</name>
    <dbReference type="NCBI Taxonomy" id="1562974"/>
    <lineage>
        <taxon>Bacteria</taxon>
        <taxon>Pseudomonadati</taxon>
        <taxon>Pseudomonadota</taxon>
        <taxon>Betaproteobacteria</taxon>
        <taxon>Burkholderiales</taxon>
        <taxon>Comamonadaceae</taxon>
        <taxon>Comamonas</taxon>
    </lineage>
</organism>
<name>A0A7G5EPI5_9BURK</name>
<evidence type="ECO:0000256" key="1">
    <source>
        <dbReference type="ARBA" id="ARBA00004496"/>
    </source>
</evidence>
<evidence type="ECO:0000256" key="3">
    <source>
        <dbReference type="ARBA" id="ARBA00022801"/>
    </source>
</evidence>
<dbReference type="PANTHER" id="PTHR48098">
    <property type="entry name" value="ENTEROCHELIN ESTERASE-RELATED"/>
    <property type="match status" value="1"/>
</dbReference>
<dbReference type="Pfam" id="PF11806">
    <property type="entry name" value="Enterochelin_N"/>
    <property type="match status" value="1"/>
</dbReference>
<keyword evidence="3" id="KW-0378">Hydrolase</keyword>
<dbReference type="Pfam" id="PF00756">
    <property type="entry name" value="Esterase"/>
    <property type="match status" value="1"/>
</dbReference>
<proteinExistence type="inferred from homology"/>
<dbReference type="InterPro" id="IPR021764">
    <property type="entry name" value="Enterochelin_esterase_N"/>
</dbReference>
<dbReference type="InterPro" id="IPR014756">
    <property type="entry name" value="Ig_E-set"/>
</dbReference>
<gene>
    <name evidence="6" type="ORF">HS961_22990</name>
</gene>
<keyword evidence="2" id="KW-0963">Cytoplasm</keyword>
<comment type="similarity">
    <text evidence="4">Belongs to the Fes family.</text>
</comment>
<evidence type="ECO:0000256" key="4">
    <source>
        <dbReference type="ARBA" id="ARBA00024201"/>
    </source>
</evidence>
<sequence length="596" mass="64185">MPIHDPLPSAAPVLFAPQSASRLLLRCRMASAVLGMMLLGGCASAPDRLAPAQVLGVEQTVQGQLAPGTQLRWQLDAQQVPAGSVVRGEVDGSGVQLDVQDAAGGHLRRLLRNDGVGEGFTWQAQAGEQLVLHGNAQPAVAYTSSSAAAGQLPAQATVGHYRIKIQRAWAPRADQSVALPNKPLQSPRLQALARDLERGGSTDAFWQEMAERGTPLVEPWSDKERLVSFLWRGAQHSVRLFGSPSGNHESLQRLGSSDVWWSSFVMPSDARLSYGMAPDVPNIEGTAIEQRRSILATLQRDPLNPRSWAASDDGAAAVDQYQGRSVLQLPDAPAQPWSQPASGPLPGDLQRHWLHSAALGNGRDVWIYRPAGWAQAAPDQRALLVLFDAHAYLRQVPTPQIVERLQAQGLIPATAVVLVANASSELRNTELPPNPVFADFMGLQLMPWLAGQGVDVPAVRTVIAGSSYGGLASSYMALRHPERFGNVLSLSGSYWWAPEADAPNAMARWWAAAPRKDIRFYLDAGLYESARGGQAGILETSRELGDVLRAQGYRVTQLEHSTGHDYVHWQGSIACGLVALLNPAALSSLQAECKGR</sequence>
<dbReference type="Proteomes" id="UP000515240">
    <property type="component" value="Chromosome"/>
</dbReference>
<evidence type="ECO:0000259" key="5">
    <source>
        <dbReference type="Pfam" id="PF11806"/>
    </source>
</evidence>
<dbReference type="PANTHER" id="PTHR48098:SF3">
    <property type="entry name" value="IRON(III) ENTEROBACTIN ESTERASE"/>
    <property type="match status" value="1"/>
</dbReference>
<dbReference type="GO" id="GO:0005737">
    <property type="term" value="C:cytoplasm"/>
    <property type="evidence" value="ECO:0007669"/>
    <property type="project" value="UniProtKB-SubCell"/>
</dbReference>
<dbReference type="InterPro" id="IPR050583">
    <property type="entry name" value="Mycobacterial_A85_antigen"/>
</dbReference>
<evidence type="ECO:0000256" key="2">
    <source>
        <dbReference type="ARBA" id="ARBA00022490"/>
    </source>
</evidence>
<dbReference type="GO" id="GO:0005506">
    <property type="term" value="F:iron ion binding"/>
    <property type="evidence" value="ECO:0007669"/>
    <property type="project" value="InterPro"/>
</dbReference>
<keyword evidence="7" id="KW-1185">Reference proteome</keyword>
<dbReference type="EMBL" id="CP058554">
    <property type="protein sequence ID" value="QMV75910.1"/>
    <property type="molecule type" value="Genomic_DNA"/>
</dbReference>
<dbReference type="Gene3D" id="2.60.40.10">
    <property type="entry name" value="Immunoglobulins"/>
    <property type="match status" value="1"/>
</dbReference>
<comment type="subcellular location">
    <subcellularLocation>
        <location evidence="1">Cytoplasm</location>
    </subcellularLocation>
</comment>
<evidence type="ECO:0000313" key="6">
    <source>
        <dbReference type="EMBL" id="QMV75910.1"/>
    </source>
</evidence>
<dbReference type="SUPFAM" id="SSF81296">
    <property type="entry name" value="E set domains"/>
    <property type="match status" value="1"/>
</dbReference>
<protein>
    <submittedName>
        <fullName evidence="6">DUF3327 domain-containing protein</fullName>
    </submittedName>
</protein>
<evidence type="ECO:0000313" key="7">
    <source>
        <dbReference type="Proteomes" id="UP000515240"/>
    </source>
</evidence>
<dbReference type="InterPro" id="IPR000801">
    <property type="entry name" value="Esterase-like"/>
</dbReference>
<dbReference type="InterPro" id="IPR013783">
    <property type="entry name" value="Ig-like_fold"/>
</dbReference>
<dbReference type="AlphaFoldDB" id="A0A7G5EPI5"/>
<feature type="domain" description="Enterochelin esterase N-terminal" evidence="5">
    <location>
        <begin position="227"/>
        <end position="337"/>
    </location>
</feature>